<dbReference type="AlphaFoldDB" id="A0A1X7MRH4"/>
<dbReference type="GO" id="GO:0003723">
    <property type="term" value="F:RNA binding"/>
    <property type="evidence" value="ECO:0007669"/>
    <property type="project" value="UniProtKB-KW"/>
</dbReference>
<gene>
    <name evidence="2" type="ORF">SAMN04488700_0662</name>
</gene>
<keyword evidence="3" id="KW-1185">Reference proteome</keyword>
<dbReference type="PROSITE" id="PS50889">
    <property type="entry name" value="S4"/>
    <property type="match status" value="1"/>
</dbReference>
<dbReference type="RefSeq" id="WP_085560494.1">
    <property type="nucleotide sequence ID" value="NZ_FOAH01000010.1"/>
</dbReference>
<dbReference type="STRING" id="1073423.SAMN04488700_0662"/>
<dbReference type="NCBIfam" id="TIGR02988">
    <property type="entry name" value="YaaA_near_RecF"/>
    <property type="match status" value="1"/>
</dbReference>
<dbReference type="EMBL" id="FXBJ01000002">
    <property type="protein sequence ID" value="SMH27449.1"/>
    <property type="molecule type" value="Genomic_DNA"/>
</dbReference>
<sequence>MKKNISINNEFITLGQFLKHANIISSGGMAKGYLAENTILVDNELENRRGKKLYPGTVVEIPGEGTFFVQSVHSANKTIKDEH</sequence>
<evidence type="ECO:0000313" key="3">
    <source>
        <dbReference type="Proteomes" id="UP000193435"/>
    </source>
</evidence>
<dbReference type="InterPro" id="IPR014330">
    <property type="entry name" value="RNA-bd_S4-rel_YaaA"/>
</dbReference>
<evidence type="ECO:0000313" key="2">
    <source>
        <dbReference type="EMBL" id="SMH27449.1"/>
    </source>
</evidence>
<evidence type="ECO:0000256" key="1">
    <source>
        <dbReference type="PROSITE-ProRule" id="PRU00182"/>
    </source>
</evidence>
<accession>A0A1X7MRH4</accession>
<organism evidence="2 3">
    <name type="scientific">Carnobacterium iners</name>
    <dbReference type="NCBI Taxonomy" id="1073423"/>
    <lineage>
        <taxon>Bacteria</taxon>
        <taxon>Bacillati</taxon>
        <taxon>Bacillota</taxon>
        <taxon>Bacilli</taxon>
        <taxon>Lactobacillales</taxon>
        <taxon>Carnobacteriaceae</taxon>
        <taxon>Carnobacterium</taxon>
    </lineage>
</organism>
<dbReference type="Gene3D" id="3.10.290.10">
    <property type="entry name" value="RNA-binding S4 domain"/>
    <property type="match status" value="1"/>
</dbReference>
<proteinExistence type="predicted"/>
<name>A0A1X7MRH4_9LACT</name>
<dbReference type="Proteomes" id="UP000193435">
    <property type="component" value="Unassembled WGS sequence"/>
</dbReference>
<dbReference type="SUPFAM" id="SSF55174">
    <property type="entry name" value="Alpha-L RNA-binding motif"/>
    <property type="match status" value="1"/>
</dbReference>
<dbReference type="OrthoDB" id="9811532at2"/>
<dbReference type="InterPro" id="IPR036986">
    <property type="entry name" value="S4_RNA-bd_sf"/>
</dbReference>
<dbReference type="Pfam" id="PF13275">
    <property type="entry name" value="S4_2"/>
    <property type="match status" value="1"/>
</dbReference>
<reference evidence="2 3" key="1">
    <citation type="submission" date="2017-04" db="EMBL/GenBank/DDBJ databases">
        <authorList>
            <person name="Afonso C.L."/>
            <person name="Miller P.J."/>
            <person name="Scott M.A."/>
            <person name="Spackman E."/>
            <person name="Goraichik I."/>
            <person name="Dimitrov K.M."/>
            <person name="Suarez D.L."/>
            <person name="Swayne D.E."/>
        </authorList>
    </citation>
    <scope>NUCLEOTIDE SEQUENCE [LARGE SCALE GENOMIC DNA]</scope>
    <source>
        <strain evidence="2 3">LMG26642</strain>
    </source>
</reference>
<protein>
    <submittedName>
        <fullName evidence="2">S4 domain protein YaaA</fullName>
    </submittedName>
</protein>
<keyword evidence="1" id="KW-0694">RNA-binding</keyword>